<evidence type="ECO:0000313" key="1">
    <source>
        <dbReference type="EMBL" id="KAJ1087949.1"/>
    </source>
</evidence>
<dbReference type="EMBL" id="JANPWB010000015">
    <property type="protein sequence ID" value="KAJ1087949.1"/>
    <property type="molecule type" value="Genomic_DNA"/>
</dbReference>
<protein>
    <submittedName>
        <fullName evidence="1">Uncharacterized protein</fullName>
    </submittedName>
</protein>
<evidence type="ECO:0000313" key="2">
    <source>
        <dbReference type="Proteomes" id="UP001066276"/>
    </source>
</evidence>
<proteinExistence type="predicted"/>
<comment type="caution">
    <text evidence="1">The sequence shown here is derived from an EMBL/GenBank/DDBJ whole genome shotgun (WGS) entry which is preliminary data.</text>
</comment>
<dbReference type="Proteomes" id="UP001066276">
    <property type="component" value="Chromosome 11"/>
</dbReference>
<sequence>MEVDGGTSYVVRHTWGPPGPLLFPCVSRSSAAPALRIQRGPNISTACELARCGGPVSADRRPGRSSADCGAGALPAATPPLTCSLTGGLRSARITMPERAGRRFYRHASFGISVSL</sequence>
<gene>
    <name evidence="1" type="ORF">NDU88_001108</name>
</gene>
<reference evidence="1" key="1">
    <citation type="journal article" date="2022" name="bioRxiv">
        <title>Sequencing and chromosome-scale assembly of the giantPleurodeles waltlgenome.</title>
        <authorList>
            <person name="Brown T."/>
            <person name="Elewa A."/>
            <person name="Iarovenko S."/>
            <person name="Subramanian E."/>
            <person name="Araus A.J."/>
            <person name="Petzold A."/>
            <person name="Susuki M."/>
            <person name="Suzuki K.-i.T."/>
            <person name="Hayashi T."/>
            <person name="Toyoda A."/>
            <person name="Oliveira C."/>
            <person name="Osipova E."/>
            <person name="Leigh N.D."/>
            <person name="Simon A."/>
            <person name="Yun M.H."/>
        </authorList>
    </citation>
    <scope>NUCLEOTIDE SEQUENCE</scope>
    <source>
        <strain evidence="1">20211129_DDA</strain>
        <tissue evidence="1">Liver</tissue>
    </source>
</reference>
<accession>A0AAV7LC64</accession>
<keyword evidence="2" id="KW-1185">Reference proteome</keyword>
<organism evidence="1 2">
    <name type="scientific">Pleurodeles waltl</name>
    <name type="common">Iberian ribbed newt</name>
    <dbReference type="NCBI Taxonomy" id="8319"/>
    <lineage>
        <taxon>Eukaryota</taxon>
        <taxon>Metazoa</taxon>
        <taxon>Chordata</taxon>
        <taxon>Craniata</taxon>
        <taxon>Vertebrata</taxon>
        <taxon>Euteleostomi</taxon>
        <taxon>Amphibia</taxon>
        <taxon>Batrachia</taxon>
        <taxon>Caudata</taxon>
        <taxon>Salamandroidea</taxon>
        <taxon>Salamandridae</taxon>
        <taxon>Pleurodelinae</taxon>
        <taxon>Pleurodeles</taxon>
    </lineage>
</organism>
<dbReference type="AlphaFoldDB" id="A0AAV7LC64"/>
<name>A0AAV7LC64_PLEWA</name>